<feature type="domain" description="Protein kinase" evidence="11">
    <location>
        <begin position="23"/>
        <end position="385"/>
    </location>
</feature>
<evidence type="ECO:0000313" key="12">
    <source>
        <dbReference type="EMBL" id="KAE8270484.1"/>
    </source>
</evidence>
<keyword evidence="5" id="KW-0677">Repeat</keyword>
<dbReference type="CDD" id="cd13980">
    <property type="entry name" value="STKc_Vps15"/>
    <property type="match status" value="1"/>
</dbReference>
<evidence type="ECO:0000256" key="9">
    <source>
        <dbReference type="PROSITE-ProRule" id="PRU00221"/>
    </source>
</evidence>
<dbReference type="GO" id="GO:0034271">
    <property type="term" value="C:phosphatidylinositol 3-kinase complex, class III, type I"/>
    <property type="evidence" value="ECO:0007669"/>
    <property type="project" value="TreeGrafter"/>
</dbReference>
<dbReference type="PROSITE" id="PS50011">
    <property type="entry name" value="PROTEIN_KINASE_DOM"/>
    <property type="match status" value="1"/>
</dbReference>
<keyword evidence="2" id="KW-0723">Serine/threonine-protein kinase</keyword>
<dbReference type="GO" id="GO:0034272">
    <property type="term" value="C:phosphatidylinositol 3-kinase complex, class III, type II"/>
    <property type="evidence" value="ECO:0007669"/>
    <property type="project" value="TreeGrafter"/>
</dbReference>
<dbReference type="InterPro" id="IPR011009">
    <property type="entry name" value="Kinase-like_dom_sf"/>
</dbReference>
<dbReference type="GO" id="GO:0006623">
    <property type="term" value="P:protein targeting to vacuole"/>
    <property type="evidence" value="ECO:0007669"/>
    <property type="project" value="TreeGrafter"/>
</dbReference>
<dbReference type="InterPro" id="IPR015943">
    <property type="entry name" value="WD40/YVTN_repeat-like_dom_sf"/>
</dbReference>
<dbReference type="GO" id="GO:0045324">
    <property type="term" value="P:late endosome to vacuole transport"/>
    <property type="evidence" value="ECO:0007669"/>
    <property type="project" value="InterPro"/>
</dbReference>
<dbReference type="InterPro" id="IPR036322">
    <property type="entry name" value="WD40_repeat_dom_sf"/>
</dbReference>
<dbReference type="EMBL" id="LWDG02000048">
    <property type="protein sequence ID" value="KAE8270484.1"/>
    <property type="molecule type" value="Genomic_DNA"/>
</dbReference>
<dbReference type="InterPro" id="IPR045162">
    <property type="entry name" value="Vps15-like"/>
</dbReference>
<dbReference type="GO" id="GO:0005770">
    <property type="term" value="C:late endosome"/>
    <property type="evidence" value="ECO:0007669"/>
    <property type="project" value="TreeGrafter"/>
</dbReference>
<dbReference type="EC" id="2.7.11.1" evidence="1"/>
<feature type="region of interest" description="Disordered" evidence="10">
    <location>
        <begin position="223"/>
        <end position="243"/>
    </location>
</feature>
<dbReference type="GO" id="GO:0071561">
    <property type="term" value="C:nucleus-vacuole junction"/>
    <property type="evidence" value="ECO:0007669"/>
    <property type="project" value="TreeGrafter"/>
</dbReference>
<dbReference type="PANTHER" id="PTHR17583">
    <property type="entry name" value="PHOSPHOINOSITIDE 3-KINASE REGULATORY SUBUNIT 4"/>
    <property type="match status" value="1"/>
</dbReference>
<dbReference type="SUPFAM" id="SSF48371">
    <property type="entry name" value="ARM repeat"/>
    <property type="match status" value="1"/>
</dbReference>
<keyword evidence="13" id="KW-1185">Reference proteome</keyword>
<dbReference type="Proteomes" id="UP000078113">
    <property type="component" value="Unassembled WGS sequence"/>
</dbReference>
<feature type="compositionally biased region" description="Basic and acidic residues" evidence="10">
    <location>
        <begin position="1339"/>
        <end position="1348"/>
    </location>
</feature>
<comment type="caution">
    <text evidence="12">The sequence shown here is derived from an EMBL/GenBank/DDBJ whole genome shotgun (WGS) entry which is preliminary data.</text>
</comment>
<keyword evidence="6" id="KW-0547">Nucleotide-binding</keyword>
<dbReference type="GO" id="GO:0004674">
    <property type="term" value="F:protein serine/threonine kinase activity"/>
    <property type="evidence" value="ECO:0007669"/>
    <property type="project" value="UniProtKB-KW"/>
</dbReference>
<evidence type="ECO:0000256" key="1">
    <source>
        <dbReference type="ARBA" id="ARBA00012513"/>
    </source>
</evidence>
<dbReference type="InterPro" id="IPR055231">
    <property type="entry name" value="2AA_helical"/>
</dbReference>
<dbReference type="SUPFAM" id="SSF56112">
    <property type="entry name" value="Protein kinase-like (PK-like)"/>
    <property type="match status" value="1"/>
</dbReference>
<evidence type="ECO:0000259" key="11">
    <source>
        <dbReference type="PROSITE" id="PS50011"/>
    </source>
</evidence>
<keyword evidence="3 9" id="KW-0853">WD repeat</keyword>
<dbReference type="GO" id="GO:0005524">
    <property type="term" value="F:ATP binding"/>
    <property type="evidence" value="ECO:0007669"/>
    <property type="project" value="UniProtKB-KW"/>
</dbReference>
<evidence type="ECO:0000256" key="4">
    <source>
        <dbReference type="ARBA" id="ARBA00022679"/>
    </source>
</evidence>
<dbReference type="PROSITE" id="PS50082">
    <property type="entry name" value="WD_REPEATS_2"/>
    <property type="match status" value="2"/>
</dbReference>
<evidence type="ECO:0000256" key="6">
    <source>
        <dbReference type="ARBA" id="ARBA00022741"/>
    </source>
</evidence>
<dbReference type="InterPro" id="IPR000719">
    <property type="entry name" value="Prot_kinase_dom"/>
</dbReference>
<feature type="region of interest" description="Disordered" evidence="10">
    <location>
        <begin position="1389"/>
        <end position="1412"/>
    </location>
</feature>
<evidence type="ECO:0000313" key="13">
    <source>
        <dbReference type="Proteomes" id="UP000078113"/>
    </source>
</evidence>
<dbReference type="SMART" id="SM00320">
    <property type="entry name" value="WD40"/>
    <property type="match status" value="5"/>
</dbReference>
<dbReference type="SMART" id="SM00220">
    <property type="entry name" value="S_TKc"/>
    <property type="match status" value="1"/>
</dbReference>
<accession>A0A8X7NC13</accession>
<evidence type="ECO:0000256" key="7">
    <source>
        <dbReference type="ARBA" id="ARBA00022777"/>
    </source>
</evidence>
<evidence type="ECO:0000256" key="8">
    <source>
        <dbReference type="ARBA" id="ARBA00022840"/>
    </source>
</evidence>
<feature type="region of interest" description="Disordered" evidence="10">
    <location>
        <begin position="1069"/>
        <end position="1089"/>
    </location>
</feature>
<dbReference type="InterPro" id="IPR011989">
    <property type="entry name" value="ARM-like"/>
</dbReference>
<evidence type="ECO:0000256" key="10">
    <source>
        <dbReference type="SAM" id="MobiDB-lite"/>
    </source>
</evidence>
<feature type="compositionally biased region" description="Basic residues" evidence="10">
    <location>
        <begin position="1069"/>
        <end position="1086"/>
    </location>
</feature>
<evidence type="ECO:0000256" key="2">
    <source>
        <dbReference type="ARBA" id="ARBA00022527"/>
    </source>
</evidence>
<dbReference type="Gene3D" id="2.130.10.10">
    <property type="entry name" value="YVTN repeat-like/Quinoprotein amine dehydrogenase"/>
    <property type="match status" value="3"/>
</dbReference>
<reference evidence="12" key="2">
    <citation type="journal article" date="2019" name="IMA Fungus">
        <title>Genome sequencing and comparison of five Tilletia species to identify candidate genes for the detection of regulated species infecting wheat.</title>
        <authorList>
            <person name="Nguyen H.D.T."/>
            <person name="Sultana T."/>
            <person name="Kesanakurti P."/>
            <person name="Hambleton S."/>
        </authorList>
    </citation>
    <scope>NUCLEOTIDE SEQUENCE</scope>
    <source>
        <strain evidence="12">DAOMC 236422</strain>
    </source>
</reference>
<dbReference type="PANTHER" id="PTHR17583:SF0">
    <property type="entry name" value="PHOSPHOINOSITIDE 3-KINASE REGULATORY SUBUNIT 4"/>
    <property type="match status" value="1"/>
</dbReference>
<dbReference type="InterPro" id="IPR001680">
    <property type="entry name" value="WD40_rpt"/>
</dbReference>
<dbReference type="GO" id="GO:0016236">
    <property type="term" value="P:macroautophagy"/>
    <property type="evidence" value="ECO:0007669"/>
    <property type="project" value="InterPro"/>
</dbReference>
<protein>
    <recommendedName>
        <fullName evidence="1">non-specific serine/threonine protein kinase</fullName>
        <ecNumber evidence="1">2.7.11.1</ecNumber>
    </recommendedName>
</protein>
<dbReference type="Pfam" id="PF00400">
    <property type="entry name" value="WD40"/>
    <property type="match status" value="2"/>
</dbReference>
<dbReference type="Gene3D" id="1.10.510.10">
    <property type="entry name" value="Transferase(Phosphotransferase) domain 1"/>
    <property type="match status" value="2"/>
</dbReference>
<sequence length="1642" mass="178036">MGNSSSSRLAGIEDLVSEIGSDVQYERSMGSSRFLKAIRARHRCGPLVVKTFVKPDTGVHLRQLVRRLRVEREALAKVANVLTYQTVIETESAGYLIRQWLPSNLYDRISTRPFLSVIEKKWITYQLVHAMRDARAVKAPHGDLKCENILVTSSLSIYITDFAASFKPVYLPLDDPADFNFFYDTSGRRACYIAPERFYGADSEIARQRIQAKQQENVSVAKAQGSSSAAGNGTSATGAANAGAGSAGAAGQGGASGKVQIYSTNSTSVTSSGDPYAEILGGKRDGKVTEAMDVFSLGCVIAELWRDGKATFNLSQLYKYREKQLDITSALNEIELPEYRALVKQMISLDPDARGTFDFILKEQTGSEREKCFPTIFPDFLHPYLTDLQRIKVAGQAHTSSGNQEVGSAASVSTAAQPNILPSSNAIPTLPYGLGTILRTEADERLDHIYEQWPVIVQQLLQDGSSPFTAKDTAEDTYAVPDSDGLRSPLPAEIIKSHRTTTQAKRDVLTAIDDPKVAAILSSLAIPGLSAELNIHALRAGLQQDGAALVVLSVITANIRNCLRPSSKSRSIDMLLHLACLFLSDEAKLDRVLPFVIALVDDEAPVVRAQAVVACAQVCQLVRQITPSNALVFPEYIFPNLRHLVNDMAIGVRCALATSIFALQQEAQRFLDMAHAMQAEGSLSADNDALGEFIDGAADGSSKAAQKEALMTFVHESVSALLTDSSPSVKRALLAQIGPLCRLFGPVRTNDVLLSHIITYLNDRNWLLRDAFFDIVVTVALTTGARSLEAFILPLMTQALADPEETIIARVLFGFARLAQAGLLSKISILDLIAGSVGYLCHPNLWVREASIAFVVAVSHRLSVTDTWAVLYPSVRPLLRADISTFTDASLRSTLHKPLKRSTLNAAIAWAAASEESAFWKPPADYRVRLGLAEGLGREGVKLMAGQDVAKLPKGLLPDNAQLQKMRSSGLSMEDEIKLVCLREYLWRRAHQPNATNASTNQEGIAGPYPLASGLETQKLEGITAQTIFFTPAWAQLPIAAEPNIRTHLEAVYSKMYRERHELGGSSVLHRRSTRGHLRPPRGSGHRRPEGNLIAYFTEHTAAITSIAVAPDHAFFATGSEDGSVKVWDTSRLERNVTSRSRATYDSQKGAITCIIPLENSHCIASAAVDGSVHIWRVDATFGSALPKYGKIKLVSNFQLSRPGEYVTTLLQSVTESASTLVLGTSLSRITILDLRTMQVLNTFQNPVQYGPITCLCSDAKKHWLLLGTLGGWLSLWDMRFGLLLKSWSIDRGRGRGGADATSSRATPKVTRCVLHPSKGKNRWVMVSYEMVGSALDDKVRGTDRTNGDADSDLSAGGSTPGVLVETWDIDSGTLVETYESADASLPKISRSSSVEQSVTRRRSNTTETGLSGAADAIDRLLRQRKADVDGDDQLLAVEEEASDDENREPEVTQRTVRERLRKVNTVRAGAKEMIVGLEGYASSSGGGSTGTNTAAIGESWIDAGPLTAEAEAQSAAGGKAAGSSTGGPQGYMICAGEDKRIRFWDLGRTEKSVSIAGVDDRSEFKAVSSPDTPATRHVHTLNLNSSMRYQSKSPLLAHQQTPQAYALARAHTDAITSLAVLGAPFRCIVAGDRRGTIRVWQ</sequence>
<keyword evidence="8" id="KW-0067">ATP-binding</keyword>
<feature type="repeat" description="WD" evidence="9">
    <location>
        <begin position="1097"/>
        <end position="1138"/>
    </location>
</feature>
<feature type="region of interest" description="Disordered" evidence="10">
    <location>
        <begin position="1339"/>
        <end position="1358"/>
    </location>
</feature>
<feature type="repeat" description="WD" evidence="9">
    <location>
        <begin position="1609"/>
        <end position="1642"/>
    </location>
</feature>
<keyword evidence="7" id="KW-0418">Kinase</keyword>
<dbReference type="SUPFAM" id="SSF50978">
    <property type="entry name" value="WD40 repeat-like"/>
    <property type="match status" value="1"/>
</dbReference>
<proteinExistence type="predicted"/>
<evidence type="ECO:0000256" key="3">
    <source>
        <dbReference type="ARBA" id="ARBA00022574"/>
    </source>
</evidence>
<gene>
    <name evidence="12" type="ORF">A4X09_0g1849</name>
</gene>
<dbReference type="InterPro" id="IPR016024">
    <property type="entry name" value="ARM-type_fold"/>
</dbReference>
<dbReference type="Gene3D" id="1.25.10.10">
    <property type="entry name" value="Leucine-rich Repeat Variant"/>
    <property type="match status" value="2"/>
</dbReference>
<dbReference type="PROSITE" id="PS50294">
    <property type="entry name" value="WD_REPEATS_REGION"/>
    <property type="match status" value="2"/>
</dbReference>
<dbReference type="Pfam" id="PF22956">
    <property type="entry name" value="VPS15-like_hel"/>
    <property type="match status" value="1"/>
</dbReference>
<keyword evidence="4" id="KW-0808">Transferase</keyword>
<organism evidence="12 13">
    <name type="scientific">Tilletia walkeri</name>
    <dbReference type="NCBI Taxonomy" id="117179"/>
    <lineage>
        <taxon>Eukaryota</taxon>
        <taxon>Fungi</taxon>
        <taxon>Dikarya</taxon>
        <taxon>Basidiomycota</taxon>
        <taxon>Ustilaginomycotina</taxon>
        <taxon>Exobasidiomycetes</taxon>
        <taxon>Tilletiales</taxon>
        <taxon>Tilletiaceae</taxon>
        <taxon>Tilletia</taxon>
    </lineage>
</organism>
<reference evidence="12" key="1">
    <citation type="submission" date="2016-04" db="EMBL/GenBank/DDBJ databases">
        <authorList>
            <person name="Nguyen H.D."/>
            <person name="Samba Siva P."/>
            <person name="Cullis J."/>
            <person name="Levesque C.A."/>
            <person name="Hambleton S."/>
        </authorList>
    </citation>
    <scope>NUCLEOTIDE SEQUENCE</scope>
    <source>
        <strain evidence="12">DAOMC 236422</strain>
    </source>
</reference>
<evidence type="ECO:0000256" key="5">
    <source>
        <dbReference type="ARBA" id="ARBA00022737"/>
    </source>
</evidence>
<name>A0A8X7NC13_9BASI</name>